<dbReference type="EMBL" id="JAMKFE010000004">
    <property type="protein sequence ID" value="MCM5679637.1"/>
    <property type="molecule type" value="Genomic_DNA"/>
</dbReference>
<reference evidence="3" key="1">
    <citation type="submission" date="2022-05" db="EMBL/GenBank/DDBJ databases">
        <title>Schlegelella sp. nov., isolated from mangrove soil.</title>
        <authorList>
            <person name="Liu Y."/>
            <person name="Ge X."/>
            <person name="Liu W."/>
        </authorList>
    </citation>
    <scope>NUCLEOTIDE SEQUENCE</scope>
    <source>
        <strain evidence="3">S2-27</strain>
    </source>
</reference>
<organism evidence="3 4">
    <name type="scientific">Caldimonas mangrovi</name>
    <dbReference type="NCBI Taxonomy" id="2944811"/>
    <lineage>
        <taxon>Bacteria</taxon>
        <taxon>Pseudomonadati</taxon>
        <taxon>Pseudomonadota</taxon>
        <taxon>Betaproteobacteria</taxon>
        <taxon>Burkholderiales</taxon>
        <taxon>Sphaerotilaceae</taxon>
        <taxon>Caldimonas</taxon>
    </lineage>
</organism>
<dbReference type="Proteomes" id="UP001165541">
    <property type="component" value="Unassembled WGS sequence"/>
</dbReference>
<dbReference type="PANTHER" id="PTHR37302:SF1">
    <property type="entry name" value="PROTEIN DINB"/>
    <property type="match status" value="1"/>
</dbReference>
<dbReference type="InterPro" id="IPR034660">
    <property type="entry name" value="DinB/YfiT-like"/>
</dbReference>
<accession>A0ABT0YN05</accession>
<proteinExistence type="inferred from homology"/>
<dbReference type="SUPFAM" id="SSF109854">
    <property type="entry name" value="DinB/YfiT-like putative metalloenzymes"/>
    <property type="match status" value="1"/>
</dbReference>
<keyword evidence="4" id="KW-1185">Reference proteome</keyword>
<dbReference type="InterPro" id="IPR007837">
    <property type="entry name" value="DinB"/>
</dbReference>
<dbReference type="Pfam" id="PF05163">
    <property type="entry name" value="DinB"/>
    <property type="match status" value="1"/>
</dbReference>
<evidence type="ECO:0000313" key="3">
    <source>
        <dbReference type="EMBL" id="MCM5679637.1"/>
    </source>
</evidence>
<gene>
    <name evidence="3" type="ORF">M8A51_08835</name>
</gene>
<dbReference type="Gene3D" id="1.20.120.450">
    <property type="entry name" value="dinb family like domain"/>
    <property type="match status" value="1"/>
</dbReference>
<name>A0ABT0YN05_9BURK</name>
<protein>
    <submittedName>
        <fullName evidence="3">DinB family protein</fullName>
    </submittedName>
</protein>
<keyword evidence="2" id="KW-0479">Metal-binding</keyword>
<comment type="similarity">
    <text evidence="1">Belongs to the DinB family.</text>
</comment>
<dbReference type="PANTHER" id="PTHR37302">
    <property type="entry name" value="SLR1116 PROTEIN"/>
    <property type="match status" value="1"/>
</dbReference>
<evidence type="ECO:0000313" key="4">
    <source>
        <dbReference type="Proteomes" id="UP001165541"/>
    </source>
</evidence>
<dbReference type="RefSeq" id="WP_251777836.1">
    <property type="nucleotide sequence ID" value="NZ_JAMKFE010000004.1"/>
</dbReference>
<evidence type="ECO:0000256" key="2">
    <source>
        <dbReference type="ARBA" id="ARBA00022723"/>
    </source>
</evidence>
<sequence>MSETPTLAAHYAWMARYNRWINEQLYAAAARLDDAERKRDRGAFFGSIHRTLNHLFVADKIWLGRFAAFGPAFPMLSDEVLALPEFTGLDMQLFTDFDAMRQHRETMDAAIVAFAQALTPDIVAMPMRYANTRGLQRSHPFWQALSHFFNHQTHHRGQVTTLLMQAGIDPGVTDLIVLADAADH</sequence>
<evidence type="ECO:0000256" key="1">
    <source>
        <dbReference type="ARBA" id="ARBA00008635"/>
    </source>
</evidence>
<comment type="caution">
    <text evidence="3">The sequence shown here is derived from an EMBL/GenBank/DDBJ whole genome shotgun (WGS) entry which is preliminary data.</text>
</comment>